<proteinExistence type="inferred from homology"/>
<name>A0ABP7XTJ7_9ACTN</name>
<keyword evidence="5" id="KW-1185">Reference proteome</keyword>
<dbReference type="EMBL" id="BAAAZH010000028">
    <property type="protein sequence ID" value="GAA4125724.1"/>
    <property type="molecule type" value="Genomic_DNA"/>
</dbReference>
<dbReference type="InterPro" id="IPR006311">
    <property type="entry name" value="TAT_signal"/>
</dbReference>
<dbReference type="PROSITE" id="PS51257">
    <property type="entry name" value="PROKAR_LIPOPROTEIN"/>
    <property type="match status" value="1"/>
</dbReference>
<dbReference type="PANTHER" id="PTHR30024:SF48">
    <property type="entry name" value="ABC TRANSPORTER SUBSTRATE-BINDING PROTEIN"/>
    <property type="match status" value="1"/>
</dbReference>
<dbReference type="Pfam" id="PF13379">
    <property type="entry name" value="NMT1_2"/>
    <property type="match status" value="1"/>
</dbReference>
<feature type="domain" description="Solute-binding protein family 3/N-terminal" evidence="3">
    <location>
        <begin position="46"/>
        <end position="260"/>
    </location>
</feature>
<gene>
    <name evidence="4" type="ORF">GCM10022215_34440</name>
</gene>
<dbReference type="PROSITE" id="PS51318">
    <property type="entry name" value="TAT"/>
    <property type="match status" value="1"/>
</dbReference>
<dbReference type="Gene3D" id="3.40.190.10">
    <property type="entry name" value="Periplasmic binding protein-like II"/>
    <property type="match status" value="2"/>
</dbReference>
<comment type="similarity">
    <text evidence="1">Belongs to the bacterial solute-binding protein SsuA/TauA family.</text>
</comment>
<keyword evidence="2" id="KW-0732">Signal</keyword>
<protein>
    <submittedName>
        <fullName evidence="4">ABC transporter substrate-binding protein</fullName>
    </submittedName>
</protein>
<feature type="signal peptide" evidence="2">
    <location>
        <begin position="1"/>
        <end position="17"/>
    </location>
</feature>
<comment type="caution">
    <text evidence="4">The sequence shown here is derived from an EMBL/GenBank/DDBJ whole genome shotgun (WGS) entry which is preliminary data.</text>
</comment>
<dbReference type="SMART" id="SM00062">
    <property type="entry name" value="PBPb"/>
    <property type="match status" value="1"/>
</dbReference>
<dbReference type="InterPro" id="IPR001638">
    <property type="entry name" value="Solute-binding_3/MltF_N"/>
</dbReference>
<dbReference type="PANTHER" id="PTHR30024">
    <property type="entry name" value="ALIPHATIC SULFONATES-BINDING PROTEIN-RELATED"/>
    <property type="match status" value="1"/>
</dbReference>
<organism evidence="4 5">
    <name type="scientific">Nocardioides fonticola</name>
    <dbReference type="NCBI Taxonomy" id="450363"/>
    <lineage>
        <taxon>Bacteria</taxon>
        <taxon>Bacillati</taxon>
        <taxon>Actinomycetota</taxon>
        <taxon>Actinomycetes</taxon>
        <taxon>Propionibacteriales</taxon>
        <taxon>Nocardioidaceae</taxon>
        <taxon>Nocardioides</taxon>
    </lineage>
</organism>
<dbReference type="NCBIfam" id="TIGR01728">
    <property type="entry name" value="SsuA_fam"/>
    <property type="match status" value="1"/>
</dbReference>
<evidence type="ECO:0000313" key="5">
    <source>
        <dbReference type="Proteomes" id="UP001501495"/>
    </source>
</evidence>
<dbReference type="SUPFAM" id="SSF53850">
    <property type="entry name" value="Periplasmic binding protein-like II"/>
    <property type="match status" value="1"/>
</dbReference>
<evidence type="ECO:0000313" key="4">
    <source>
        <dbReference type="EMBL" id="GAA4125724.1"/>
    </source>
</evidence>
<sequence>MITRRRLLGATAGLALAAGLTACGDDTTGNEDAVSSDGTVDLSKVTLIVADQRGTSAQAVLKAAGLDDTPYTIEWKQFTSGPPILEALDAGAVHVGQVGNTPPIFAAAAKSKFKIVSATSYTGQGDAILVPKDSSLTSVSQLAGKKVAVAEGSSANYNLLGLLDEGGVSYSDVQIQNLQPADALAAFSAGHLDAWTTWEPYTSQAVLEDGARVLADGRKVMNGLSFNVASDAALADKATAAALGDFLTRIQKAALWTGSHAEEWAKIWATQLDIAPTITEAAVQKRPVSVVPIDQSVIDSEQEMADAFTAAGLLPGKVDVAPYFDDRFNKQASGSAVEAAAAAS</sequence>
<reference evidence="5" key="1">
    <citation type="journal article" date="2019" name="Int. J. Syst. Evol. Microbiol.">
        <title>The Global Catalogue of Microorganisms (GCM) 10K type strain sequencing project: providing services to taxonomists for standard genome sequencing and annotation.</title>
        <authorList>
            <consortium name="The Broad Institute Genomics Platform"/>
            <consortium name="The Broad Institute Genome Sequencing Center for Infectious Disease"/>
            <person name="Wu L."/>
            <person name="Ma J."/>
        </authorList>
    </citation>
    <scope>NUCLEOTIDE SEQUENCE [LARGE SCALE GENOMIC DNA]</scope>
    <source>
        <strain evidence="5">JCM 16703</strain>
    </source>
</reference>
<dbReference type="CDD" id="cd13558">
    <property type="entry name" value="PBP2_SsuA_like_2"/>
    <property type="match status" value="1"/>
</dbReference>
<evidence type="ECO:0000256" key="1">
    <source>
        <dbReference type="ARBA" id="ARBA00010742"/>
    </source>
</evidence>
<dbReference type="Proteomes" id="UP001501495">
    <property type="component" value="Unassembled WGS sequence"/>
</dbReference>
<dbReference type="RefSeq" id="WP_344734703.1">
    <property type="nucleotide sequence ID" value="NZ_BAAAZH010000028.1"/>
</dbReference>
<evidence type="ECO:0000259" key="3">
    <source>
        <dbReference type="SMART" id="SM00062"/>
    </source>
</evidence>
<dbReference type="InterPro" id="IPR010067">
    <property type="entry name" value="ABC_SsuA_sub-bd"/>
</dbReference>
<evidence type="ECO:0000256" key="2">
    <source>
        <dbReference type="SAM" id="SignalP"/>
    </source>
</evidence>
<accession>A0ABP7XTJ7</accession>
<feature type="chain" id="PRO_5046460623" evidence="2">
    <location>
        <begin position="18"/>
        <end position="344"/>
    </location>
</feature>